<keyword evidence="2" id="KW-0812">Transmembrane</keyword>
<gene>
    <name evidence="3" type="ORF">METZ01_LOCUS132824</name>
</gene>
<reference evidence="3" key="1">
    <citation type="submission" date="2018-05" db="EMBL/GenBank/DDBJ databases">
        <authorList>
            <person name="Lanie J.A."/>
            <person name="Ng W.-L."/>
            <person name="Kazmierczak K.M."/>
            <person name="Andrzejewski T.M."/>
            <person name="Davidsen T.M."/>
            <person name="Wayne K.J."/>
            <person name="Tettelin H."/>
            <person name="Glass J.I."/>
            <person name="Rusch D."/>
            <person name="Podicherti R."/>
            <person name="Tsui H.-C.T."/>
            <person name="Winkler M.E."/>
        </authorList>
    </citation>
    <scope>NUCLEOTIDE SEQUENCE</scope>
</reference>
<proteinExistence type="predicted"/>
<accession>A0A381YSP1</accession>
<feature type="region of interest" description="Disordered" evidence="1">
    <location>
        <begin position="1"/>
        <end position="36"/>
    </location>
</feature>
<evidence type="ECO:0000256" key="1">
    <source>
        <dbReference type="SAM" id="MobiDB-lite"/>
    </source>
</evidence>
<sequence length="117" mass="13690">MTKYDRMQRRKEAHRAEKDEEKRTKERQRDQHRKAWRKDKNGNIIFKGAVRISKNALIALIATIAVVVFFAVIIGTNEEVQSDELCRNPFCQLFFGPPVDPNEHIPFVPDNIRSEEP</sequence>
<feature type="compositionally biased region" description="Basic and acidic residues" evidence="1">
    <location>
        <begin position="14"/>
        <end position="29"/>
    </location>
</feature>
<name>A0A381YSP1_9ZZZZ</name>
<keyword evidence="2" id="KW-0472">Membrane</keyword>
<dbReference type="EMBL" id="UINC01018950">
    <property type="protein sequence ID" value="SVA79970.1"/>
    <property type="molecule type" value="Genomic_DNA"/>
</dbReference>
<protein>
    <submittedName>
        <fullName evidence="3">Uncharacterized protein</fullName>
    </submittedName>
</protein>
<keyword evidence="2" id="KW-1133">Transmembrane helix</keyword>
<organism evidence="3">
    <name type="scientific">marine metagenome</name>
    <dbReference type="NCBI Taxonomy" id="408172"/>
    <lineage>
        <taxon>unclassified sequences</taxon>
        <taxon>metagenomes</taxon>
        <taxon>ecological metagenomes</taxon>
    </lineage>
</organism>
<evidence type="ECO:0000256" key="2">
    <source>
        <dbReference type="SAM" id="Phobius"/>
    </source>
</evidence>
<evidence type="ECO:0000313" key="3">
    <source>
        <dbReference type="EMBL" id="SVA79970.1"/>
    </source>
</evidence>
<feature type="transmembrane region" description="Helical" evidence="2">
    <location>
        <begin position="56"/>
        <end position="75"/>
    </location>
</feature>
<dbReference type="AlphaFoldDB" id="A0A381YSP1"/>